<gene>
    <name evidence="1" type="ORF">WMO26_12440</name>
</gene>
<dbReference type="RefSeq" id="WP_349220845.1">
    <property type="nucleotide sequence ID" value="NZ_JBBMFD010000032.1"/>
</dbReference>
<sequence>MDKKKHQPPLTVEEQILNLKSIGLTMVDEEDAKDFLNDVSYFRFIKAYSLNLKEKNGMYYNGVSFEKLKHLYLFNANFRQILFPQIEMIEINLRCRVANHFSHKYGVLGYEDPINFINIEHHTAFMHDINVEINRNSKSPFVKNFKLNYEEGKIPFYALIELFSFGLLSKFYKNMKIEDKKIIANSFNVGYKYLESWIESIAYVRNICAHYGRLYNARLTKTPKLYKQYTYEKIRNNRIYSILLCLSHLIVHDRHWEEFVDTIEGLLEKYSDVNKELMGFPNNWKDYLV</sequence>
<reference evidence="1 2" key="1">
    <citation type="submission" date="2024-03" db="EMBL/GenBank/DDBJ databases">
        <title>Human intestinal bacterial collection.</title>
        <authorList>
            <person name="Pauvert C."/>
            <person name="Hitch T.C.A."/>
            <person name="Clavel T."/>
        </authorList>
    </citation>
    <scope>NUCLEOTIDE SEQUENCE [LARGE SCALE GENOMIC DNA]</scope>
    <source>
        <strain evidence="1 2">CLA-JM-H44</strain>
    </source>
</reference>
<evidence type="ECO:0000313" key="1">
    <source>
        <dbReference type="EMBL" id="MEQ2441637.1"/>
    </source>
</evidence>
<evidence type="ECO:0000313" key="2">
    <source>
        <dbReference type="Proteomes" id="UP001489509"/>
    </source>
</evidence>
<comment type="caution">
    <text evidence="1">The sequence shown here is derived from an EMBL/GenBank/DDBJ whole genome shotgun (WGS) entry which is preliminary data.</text>
</comment>
<keyword evidence="2" id="KW-1185">Reference proteome</keyword>
<protein>
    <submittedName>
        <fullName evidence="1">Abi family protein</fullName>
    </submittedName>
</protein>
<dbReference type="EMBL" id="JBBMFD010000032">
    <property type="protein sequence ID" value="MEQ2441637.1"/>
    <property type="molecule type" value="Genomic_DNA"/>
</dbReference>
<dbReference type="Proteomes" id="UP001489509">
    <property type="component" value="Unassembled WGS sequence"/>
</dbReference>
<accession>A0ABV1E2W4</accession>
<dbReference type="InterPro" id="IPR011664">
    <property type="entry name" value="Abi_system_AbiD/AbiF-like"/>
</dbReference>
<proteinExistence type="predicted"/>
<dbReference type="Pfam" id="PF07751">
    <property type="entry name" value="Abi_2"/>
    <property type="match status" value="1"/>
</dbReference>
<name>A0ABV1E2W4_9FIRM</name>
<dbReference type="InterPro" id="IPR017034">
    <property type="entry name" value="Abi_system_AbiD/AbiF"/>
</dbReference>
<dbReference type="PIRSF" id="PIRSF034934">
    <property type="entry name" value="AbiF_AbiD"/>
    <property type="match status" value="1"/>
</dbReference>
<organism evidence="1 2">
    <name type="scientific">Solibaculum intestinale</name>
    <dbReference type="NCBI Taxonomy" id="3133165"/>
    <lineage>
        <taxon>Bacteria</taxon>
        <taxon>Bacillati</taxon>
        <taxon>Bacillota</taxon>
        <taxon>Clostridia</taxon>
        <taxon>Eubacteriales</taxon>
        <taxon>Oscillospiraceae</taxon>
        <taxon>Solibaculum</taxon>
    </lineage>
</organism>